<feature type="site" description="Stabilizes the phosphoryl group" evidence="16">
    <location>
        <position position="50"/>
    </location>
</feature>
<dbReference type="PANTHER" id="PTHR42891:SF1">
    <property type="entry name" value="D-GLYCERO-BETA-D-MANNO-HEPTOSE-1,7-BISPHOSPHATE 7-PHOSPHATASE"/>
    <property type="match status" value="1"/>
</dbReference>
<comment type="cofactor">
    <cofactor evidence="3 17">
        <name>Zn(2+)</name>
        <dbReference type="ChEBI" id="CHEBI:29105"/>
    </cofactor>
</comment>
<dbReference type="NCBIfam" id="NF006506">
    <property type="entry name" value="PRK08942.1"/>
    <property type="match status" value="1"/>
</dbReference>
<dbReference type="InterPro" id="IPR006549">
    <property type="entry name" value="HAD-SF_hydro_IIIA"/>
</dbReference>
<dbReference type="NCBIfam" id="TIGR01656">
    <property type="entry name" value="Histidinol-ppas"/>
    <property type="match status" value="1"/>
</dbReference>
<dbReference type="Pfam" id="PF13242">
    <property type="entry name" value="Hydrolase_like"/>
    <property type="match status" value="1"/>
</dbReference>
<organism evidence="18 20">
    <name type="scientific">Alcaligenes faecalis</name>
    <dbReference type="NCBI Taxonomy" id="511"/>
    <lineage>
        <taxon>Bacteria</taxon>
        <taxon>Pseudomonadati</taxon>
        <taxon>Pseudomonadota</taxon>
        <taxon>Betaproteobacteria</taxon>
        <taxon>Burkholderiales</taxon>
        <taxon>Alcaligenaceae</taxon>
        <taxon>Alcaligenes</taxon>
    </lineage>
</organism>
<gene>
    <name evidence="19" type="primary">gmhB</name>
    <name evidence="18" type="ORF">DF183_07610</name>
    <name evidence="19" type="ORF">M2J83_04810</name>
</gene>
<dbReference type="RefSeq" id="WP_045930968.1">
    <property type="nucleotide sequence ID" value="NZ_CAXOJJ010000009.1"/>
</dbReference>
<reference evidence="18 20" key="1">
    <citation type="submission" date="2018-05" db="EMBL/GenBank/DDBJ databases">
        <title>Genome Sequence of an Efficient Indole-Degrading Bacterium, Alcaligenes sp.YBY.</title>
        <authorList>
            <person name="Yang B."/>
        </authorList>
    </citation>
    <scope>NUCLEOTIDE SEQUENCE [LARGE SCALE GENOMIC DNA]</scope>
    <source>
        <strain evidence="18 20">YBY</strain>
    </source>
</reference>
<evidence type="ECO:0000256" key="7">
    <source>
        <dbReference type="ARBA" id="ARBA00022490"/>
    </source>
</evidence>
<dbReference type="GO" id="GO:0005975">
    <property type="term" value="P:carbohydrate metabolic process"/>
    <property type="evidence" value="ECO:0007669"/>
    <property type="project" value="InterPro"/>
</dbReference>
<feature type="binding site" evidence="17">
    <location>
        <position position="126"/>
    </location>
    <ligand>
        <name>Mg(2+)</name>
        <dbReference type="ChEBI" id="CHEBI:18420"/>
    </ligand>
</feature>
<evidence type="ECO:0000256" key="15">
    <source>
        <dbReference type="PIRSR" id="PIRSR004682-1"/>
    </source>
</evidence>
<feature type="active site" description="Nucleophile" evidence="15">
    <location>
        <position position="7"/>
    </location>
</feature>
<dbReference type="STRING" id="511.UZ73_06525"/>
<reference evidence="19 21" key="3">
    <citation type="submission" date="2022-05" db="EMBL/GenBank/DDBJ databases">
        <title>Complete sequence of strain NY11312.</title>
        <authorList>
            <person name="Zhou D."/>
        </authorList>
    </citation>
    <scope>NUCLEOTIDE SEQUENCE [LARGE SCALE GENOMIC DNA]</scope>
    <source>
        <strain evidence="19 21">NY11312</strain>
    </source>
</reference>
<dbReference type="InterPro" id="IPR023214">
    <property type="entry name" value="HAD_sf"/>
</dbReference>
<dbReference type="KEGG" id="afa:UZ73_06525"/>
<keyword evidence="8 17" id="KW-0479">Metal-binding</keyword>
<accession>A0A0M7BV89</accession>
<dbReference type="Gene3D" id="3.40.50.1000">
    <property type="entry name" value="HAD superfamily/HAD-like"/>
    <property type="match status" value="1"/>
</dbReference>
<dbReference type="SUPFAM" id="SSF56784">
    <property type="entry name" value="HAD-like"/>
    <property type="match status" value="1"/>
</dbReference>
<comment type="catalytic activity">
    <reaction evidence="1">
        <text>D-glycero-beta-D-manno-heptose 1,7-bisphosphate + H2O = D-glycero-beta-D-manno-heptose 1-phosphate + phosphate</text>
        <dbReference type="Rhea" id="RHEA:28518"/>
        <dbReference type="ChEBI" id="CHEBI:15377"/>
        <dbReference type="ChEBI" id="CHEBI:43474"/>
        <dbReference type="ChEBI" id="CHEBI:60208"/>
        <dbReference type="ChEBI" id="CHEBI:61593"/>
        <dbReference type="EC" id="3.1.3.82"/>
    </reaction>
</comment>
<evidence type="ECO:0000256" key="4">
    <source>
        <dbReference type="ARBA" id="ARBA00004496"/>
    </source>
</evidence>
<dbReference type="PANTHER" id="PTHR42891">
    <property type="entry name" value="D-GLYCERO-BETA-D-MANNO-HEPTOSE-1,7-BISPHOSPHATE 7-PHOSPHATASE"/>
    <property type="match status" value="1"/>
</dbReference>
<evidence type="ECO:0000313" key="18">
    <source>
        <dbReference type="EMBL" id="PWE14575.1"/>
    </source>
</evidence>
<evidence type="ECO:0000256" key="2">
    <source>
        <dbReference type="ARBA" id="ARBA00001946"/>
    </source>
</evidence>
<feature type="binding site" evidence="17">
    <location>
        <position position="97"/>
    </location>
    <ligand>
        <name>Zn(2+)</name>
        <dbReference type="ChEBI" id="CHEBI:29105"/>
    </ligand>
</feature>
<evidence type="ECO:0000256" key="5">
    <source>
        <dbReference type="ARBA" id="ARBA00004708"/>
    </source>
</evidence>
<keyword evidence="12 14" id="KW-0119">Carbohydrate metabolism</keyword>
<dbReference type="EMBL" id="QEXO01000002">
    <property type="protein sequence ID" value="PWE14575.1"/>
    <property type="molecule type" value="Genomic_DNA"/>
</dbReference>
<dbReference type="EC" id="3.1.3.-" evidence="14"/>
<keyword evidence="9 14" id="KW-0378">Hydrolase</keyword>
<proteinExistence type="inferred from homology"/>
<comment type="pathway">
    <text evidence="5">Nucleotide-sugar biosynthesis; ADP-L-glycero-beta-D-manno-heptose biosynthesis; ADP-L-glycero-beta-D-manno-heptose from D-glycero-beta-D-manno-heptose 7-phosphate: step 2/4.</text>
</comment>
<evidence type="ECO:0000256" key="8">
    <source>
        <dbReference type="ARBA" id="ARBA00022723"/>
    </source>
</evidence>
<evidence type="ECO:0000256" key="1">
    <source>
        <dbReference type="ARBA" id="ARBA00001226"/>
    </source>
</evidence>
<keyword evidence="21" id="KW-1185">Reference proteome</keyword>
<protein>
    <recommendedName>
        <fullName evidence="14">D,D-heptose 1,7-bisphosphate phosphatase</fullName>
        <ecNumber evidence="14">3.1.3.-</ecNumber>
    </recommendedName>
</protein>
<feature type="site" description="Stabilizes the phosphoryl group" evidence="16">
    <location>
        <position position="101"/>
    </location>
</feature>
<dbReference type="GO" id="GO:0046872">
    <property type="term" value="F:metal ion binding"/>
    <property type="evidence" value="ECO:0007669"/>
    <property type="project" value="UniProtKB-KW"/>
</dbReference>
<dbReference type="GeneID" id="94038344"/>
<dbReference type="EMBL" id="CP096916">
    <property type="protein sequence ID" value="WBM39151.1"/>
    <property type="molecule type" value="Genomic_DNA"/>
</dbReference>
<dbReference type="PIRSF" id="PIRSF004682">
    <property type="entry name" value="GmhB"/>
    <property type="match status" value="1"/>
</dbReference>
<evidence type="ECO:0000256" key="6">
    <source>
        <dbReference type="ARBA" id="ARBA00011245"/>
    </source>
</evidence>
<comment type="cofactor">
    <cofactor evidence="2 17">
        <name>Mg(2+)</name>
        <dbReference type="ChEBI" id="CHEBI:18420"/>
    </cofactor>
</comment>
<evidence type="ECO:0000313" key="19">
    <source>
        <dbReference type="EMBL" id="WBM39151.1"/>
    </source>
</evidence>
<evidence type="ECO:0000256" key="11">
    <source>
        <dbReference type="ARBA" id="ARBA00022842"/>
    </source>
</evidence>
<accession>A0A0S2JPZ3</accession>
<feature type="binding site" evidence="17">
    <location>
        <position position="91"/>
    </location>
    <ligand>
        <name>Zn(2+)</name>
        <dbReference type="ChEBI" id="CHEBI:29105"/>
    </ligand>
</feature>
<dbReference type="InterPro" id="IPR006543">
    <property type="entry name" value="Histidinol-phos"/>
</dbReference>
<evidence type="ECO:0000256" key="16">
    <source>
        <dbReference type="PIRSR" id="PIRSR004682-3"/>
    </source>
</evidence>
<evidence type="ECO:0000313" key="20">
    <source>
        <dbReference type="Proteomes" id="UP000245216"/>
    </source>
</evidence>
<comment type="subcellular location">
    <subcellularLocation>
        <location evidence="4 14">Cytoplasm</location>
    </subcellularLocation>
</comment>
<keyword evidence="7 14" id="KW-0963">Cytoplasm</keyword>
<keyword evidence="10 17" id="KW-0862">Zinc</keyword>
<feature type="binding site" evidence="17">
    <location>
        <position position="9"/>
    </location>
    <ligand>
        <name>Mg(2+)</name>
        <dbReference type="ChEBI" id="CHEBI:18420"/>
    </ligand>
</feature>
<evidence type="ECO:0000256" key="12">
    <source>
        <dbReference type="ARBA" id="ARBA00023277"/>
    </source>
</evidence>
<dbReference type="NCBIfam" id="TIGR01662">
    <property type="entry name" value="HAD-SF-IIIA"/>
    <property type="match status" value="1"/>
</dbReference>
<feature type="binding site" evidence="17">
    <location>
        <position position="99"/>
    </location>
    <ligand>
        <name>Zn(2+)</name>
        <dbReference type="ChEBI" id="CHEBI:29105"/>
    </ligand>
</feature>
<evidence type="ECO:0000256" key="14">
    <source>
        <dbReference type="PIRNR" id="PIRNR004682"/>
    </source>
</evidence>
<evidence type="ECO:0000313" key="21">
    <source>
        <dbReference type="Proteomes" id="UP001211866"/>
    </source>
</evidence>
<dbReference type="AlphaFoldDB" id="A0A0M7BV89"/>
<dbReference type="InterPro" id="IPR036412">
    <property type="entry name" value="HAD-like_sf"/>
</dbReference>
<dbReference type="Proteomes" id="UP001211866">
    <property type="component" value="Chromosome"/>
</dbReference>
<feature type="binding site" evidence="17">
    <location>
        <position position="7"/>
    </location>
    <ligand>
        <name>Mg(2+)</name>
        <dbReference type="ChEBI" id="CHEBI:18420"/>
    </ligand>
</feature>
<feature type="site" description="Contributes to substrate recognition" evidence="16">
    <location>
        <position position="100"/>
    </location>
</feature>
<evidence type="ECO:0000256" key="9">
    <source>
        <dbReference type="ARBA" id="ARBA00022801"/>
    </source>
</evidence>
<dbReference type="CDD" id="cd07503">
    <property type="entry name" value="HAD_HisB-N"/>
    <property type="match status" value="1"/>
</dbReference>
<evidence type="ECO:0000256" key="10">
    <source>
        <dbReference type="ARBA" id="ARBA00022833"/>
    </source>
</evidence>
<dbReference type="GO" id="GO:0005737">
    <property type="term" value="C:cytoplasm"/>
    <property type="evidence" value="ECO:0007669"/>
    <property type="project" value="UniProtKB-SubCell"/>
</dbReference>
<evidence type="ECO:0000256" key="13">
    <source>
        <dbReference type="ARBA" id="ARBA00061616"/>
    </source>
</evidence>
<keyword evidence="11 17" id="KW-0460">Magnesium</keyword>
<dbReference type="InterPro" id="IPR004446">
    <property type="entry name" value="Heptose_bisP_phosphatase"/>
</dbReference>
<feature type="active site" description="Proton donor" evidence="15">
    <location>
        <position position="9"/>
    </location>
</feature>
<evidence type="ECO:0000256" key="3">
    <source>
        <dbReference type="ARBA" id="ARBA00001947"/>
    </source>
</evidence>
<sequence length="179" mass="19372">MKLAIIDRDGVINHDSDAFIKSPQEWEAIPGSLEALARLTENGWKVVIATNQSGLARGLFSMTTLNAIHAKMRRELALLGGFIDAIFICPHGPDEGCTCRKPAPGMFRDIAHRYEVNLQTVPSVGDSLRDLQAASQAGCAPWLVQTGKGMRTLEKGGLPEGTRVEADLAAVVDKWLHGN</sequence>
<dbReference type="Proteomes" id="UP000245216">
    <property type="component" value="Unassembled WGS sequence"/>
</dbReference>
<dbReference type="OrthoDB" id="9781367at2"/>
<name>A0A0M7BV89_ALCFA</name>
<evidence type="ECO:0000256" key="17">
    <source>
        <dbReference type="PIRSR" id="PIRSR004682-4"/>
    </source>
</evidence>
<comment type="similarity">
    <text evidence="13 14">Belongs to the gmhB family.</text>
</comment>
<feature type="binding site" evidence="17">
    <location>
        <position position="89"/>
    </location>
    <ligand>
        <name>Zn(2+)</name>
        <dbReference type="ChEBI" id="CHEBI:29105"/>
    </ligand>
</feature>
<dbReference type="FunFam" id="3.40.50.1000:FF:000168">
    <property type="entry name" value="D,D-heptose 1,7-bisphosphate phosphatase"/>
    <property type="match status" value="1"/>
</dbReference>
<dbReference type="GO" id="GO:0034200">
    <property type="term" value="F:D-glycero-beta-D-manno-heptose 1,7-bisphosphate 7-phosphatase activity"/>
    <property type="evidence" value="ECO:0007669"/>
    <property type="project" value="UniProtKB-EC"/>
</dbReference>
<reference evidence="18 20" key="2">
    <citation type="submission" date="2018-05" db="EMBL/GenBank/DDBJ databases">
        <authorList>
            <person name="Lanie J.A."/>
            <person name="Ng W.-L."/>
            <person name="Kazmierczak K.M."/>
            <person name="Andrzejewski T.M."/>
            <person name="Davidsen T.M."/>
            <person name="Wayne K.J."/>
            <person name="Tettelin H."/>
            <person name="Glass J.I."/>
            <person name="Rusch D."/>
            <person name="Podicherti R."/>
            <person name="Tsui H.-C.T."/>
            <person name="Winkler M.E."/>
        </authorList>
    </citation>
    <scope>NUCLEOTIDE SEQUENCE [LARGE SCALE GENOMIC DNA]</scope>
    <source>
        <strain evidence="18 20">YBY</strain>
    </source>
</reference>
<comment type="subunit">
    <text evidence="6">Monomer.</text>
</comment>